<evidence type="ECO:0000313" key="2">
    <source>
        <dbReference type="Proteomes" id="UP000244334"/>
    </source>
</evidence>
<comment type="caution">
    <text evidence="1">The sequence shown here is derived from an EMBL/GenBank/DDBJ whole genome shotgun (WGS) entry which is preliminary data.</text>
</comment>
<name>A0A328TIW9_9GAMM</name>
<dbReference type="AlphaFoldDB" id="A0A328TIW9"/>
<sequence length="42" mass="4844">MNEFYKQAIPAQAIAKAVDYAIDQLEDVDVNEIVIRSTREEF</sequence>
<protein>
    <submittedName>
        <fullName evidence="1">Uncharacterized protein</fullName>
    </submittedName>
</protein>
<dbReference type="Proteomes" id="UP000244334">
    <property type="component" value="Unassembled WGS sequence"/>
</dbReference>
<organism evidence="1 2">
    <name type="scientific">Candidatus Erwinia dacicola</name>
    <dbReference type="NCBI Taxonomy" id="252393"/>
    <lineage>
        <taxon>Bacteria</taxon>
        <taxon>Pseudomonadati</taxon>
        <taxon>Pseudomonadota</taxon>
        <taxon>Gammaproteobacteria</taxon>
        <taxon>Enterobacterales</taxon>
        <taxon>Erwiniaceae</taxon>
        <taxon>Erwinia</taxon>
    </lineage>
</organism>
<gene>
    <name evidence="1" type="ORF">ACZ87_02787</name>
</gene>
<dbReference type="RefSeq" id="WP_261791535.1">
    <property type="nucleotide sequence ID" value="NZ_LJAM02000356.1"/>
</dbReference>
<reference evidence="1" key="1">
    <citation type="submission" date="2018-04" db="EMBL/GenBank/DDBJ databases">
        <title>Genomes of the Obligate Erwinia dacicola and Facultative Enterobacter sp. OLF Endosymbionts of the Olive Fruit fly, Bactrocera oleae.</title>
        <authorList>
            <person name="Estes A.M."/>
            <person name="Hearn D.J."/>
            <person name="Agarwal S."/>
            <person name="Pierson E.A."/>
            <person name="Dunning-Hotopp J.C."/>
        </authorList>
    </citation>
    <scope>NUCLEOTIDE SEQUENCE [LARGE SCALE GENOMIC DNA]</scope>
    <source>
        <strain evidence="1">Oroville</strain>
    </source>
</reference>
<proteinExistence type="predicted"/>
<accession>A0A328TIW9</accession>
<keyword evidence="2" id="KW-1185">Reference proteome</keyword>
<evidence type="ECO:0000313" key="1">
    <source>
        <dbReference type="EMBL" id="RAP70409.1"/>
    </source>
</evidence>
<dbReference type="EMBL" id="LJAM02000356">
    <property type="protein sequence ID" value="RAP70409.1"/>
    <property type="molecule type" value="Genomic_DNA"/>
</dbReference>